<name>A0A0K8R4F3_IXORI</name>
<organism evidence="2">
    <name type="scientific">Ixodes ricinus</name>
    <name type="common">Common tick</name>
    <name type="synonym">Acarus ricinus</name>
    <dbReference type="NCBI Taxonomy" id="34613"/>
    <lineage>
        <taxon>Eukaryota</taxon>
        <taxon>Metazoa</taxon>
        <taxon>Ecdysozoa</taxon>
        <taxon>Arthropoda</taxon>
        <taxon>Chelicerata</taxon>
        <taxon>Arachnida</taxon>
        <taxon>Acari</taxon>
        <taxon>Parasitiformes</taxon>
        <taxon>Ixodida</taxon>
        <taxon>Ixodoidea</taxon>
        <taxon>Ixodidae</taxon>
        <taxon>Ixodinae</taxon>
        <taxon>Ixodes</taxon>
    </lineage>
</organism>
<protein>
    <submittedName>
        <fullName evidence="2">Putative ixostatin</fullName>
    </submittedName>
</protein>
<feature type="chain" id="PRO_5005515721" evidence="1">
    <location>
        <begin position="24"/>
        <end position="128"/>
    </location>
</feature>
<proteinExistence type="evidence at transcript level"/>
<evidence type="ECO:0000256" key="1">
    <source>
        <dbReference type="SAM" id="SignalP"/>
    </source>
</evidence>
<sequence>MISTRVVLVFAALALAYIAGEKANLPYGCRPVSENSFKNPGQTAGQRPPSPAHALGEICKSRLHKDEKNINCIGDAGVGMSNCTMCCVCKRVDGNIYYNGTTAPNNFPCGPRKSKKKCNPRGVCTVSN</sequence>
<dbReference type="AlphaFoldDB" id="A0A0K8R4F3"/>
<keyword evidence="1" id="KW-0732">Signal</keyword>
<feature type="signal peptide" evidence="1">
    <location>
        <begin position="1"/>
        <end position="23"/>
    </location>
</feature>
<accession>A0A0K8R4F3</accession>
<evidence type="ECO:0000313" key="2">
    <source>
        <dbReference type="EMBL" id="JAA65758.1"/>
    </source>
</evidence>
<dbReference type="EMBL" id="GADI01008050">
    <property type="protein sequence ID" value="JAA65758.1"/>
    <property type="molecule type" value="mRNA"/>
</dbReference>
<reference evidence="2" key="1">
    <citation type="submission" date="2012-12" db="EMBL/GenBank/DDBJ databases">
        <title>Identification and characterization of a phenylalanine ammonia-lyase gene family in Isatis indigotica Fort.</title>
        <authorList>
            <person name="Liu Q."/>
            <person name="Chen J."/>
            <person name="Zhou X."/>
            <person name="Di P."/>
            <person name="Xiao Y."/>
            <person name="Xuan H."/>
            <person name="Zhang L."/>
            <person name="Chen W."/>
        </authorList>
    </citation>
    <scope>NUCLEOTIDE SEQUENCE</scope>
    <source>
        <tissue evidence="2">Salivary gland</tissue>
    </source>
</reference>